<dbReference type="AlphaFoldDB" id="E1RFY2"/>
<dbReference type="STRING" id="679926.Mpet_0360"/>
<dbReference type="InterPro" id="IPR015943">
    <property type="entry name" value="WD40/YVTN_repeat-like_dom_sf"/>
</dbReference>
<dbReference type="PANTHER" id="PTHR34512">
    <property type="entry name" value="CELL SURFACE PROTEIN"/>
    <property type="match status" value="1"/>
</dbReference>
<dbReference type="Proteomes" id="UP000006565">
    <property type="component" value="Chromosome"/>
</dbReference>
<reference evidence="1 2" key="1">
    <citation type="journal article" date="2010" name="Stand. Genomic Sci.">
        <title>Complete genome sequence of Methanoplanus petrolearius type strain (SEBR 4847).</title>
        <authorList>
            <person name="Brambilla E."/>
            <person name="Djao O.D."/>
            <person name="Daligault H."/>
            <person name="Lapidus A."/>
            <person name="Lucas S."/>
            <person name="Hammon N."/>
            <person name="Nolan M."/>
            <person name="Tice H."/>
            <person name="Cheng J.F."/>
            <person name="Han C."/>
            <person name="Tapia R."/>
            <person name="Goodwin L."/>
            <person name="Pitluck S."/>
            <person name="Liolios K."/>
            <person name="Ivanova N."/>
            <person name="Mavromatis K."/>
            <person name="Mikhailova N."/>
            <person name="Pati A."/>
            <person name="Chen A."/>
            <person name="Palaniappan K."/>
            <person name="Land M."/>
            <person name="Hauser L."/>
            <person name="Chang Y.J."/>
            <person name="Jeffries C.D."/>
            <person name="Rohde M."/>
            <person name="Spring S."/>
            <person name="Sikorski J."/>
            <person name="Goker M."/>
            <person name="Woyke T."/>
            <person name="Bristow J."/>
            <person name="Eisen J.A."/>
            <person name="Markowitz V."/>
            <person name="Hugenholtz P."/>
            <person name="Kyrpides N.C."/>
            <person name="Klenk H.P."/>
        </authorList>
    </citation>
    <scope>NUCLEOTIDE SEQUENCE [LARGE SCALE GENOMIC DNA]</scope>
    <source>
        <strain evidence="2">DSM 11571 / OCM 486 / SEBR 4847</strain>
    </source>
</reference>
<keyword evidence="2" id="KW-1185">Reference proteome</keyword>
<dbReference type="eggNOG" id="arCOG02482">
    <property type="taxonomic scope" value="Archaea"/>
</dbReference>
<dbReference type="KEGG" id="mpi:Mpet_0360"/>
<protein>
    <submittedName>
        <fullName evidence="1">Cell surface protein</fullName>
    </submittedName>
</protein>
<dbReference type="SUPFAM" id="SSF50998">
    <property type="entry name" value="Quinoprotein alcohol dehydrogenase-like"/>
    <property type="match status" value="1"/>
</dbReference>
<evidence type="ECO:0000313" key="2">
    <source>
        <dbReference type="Proteomes" id="UP000006565"/>
    </source>
</evidence>
<dbReference type="Gene3D" id="2.130.10.10">
    <property type="entry name" value="YVTN repeat-like/Quinoprotein amine dehydrogenase"/>
    <property type="match status" value="2"/>
</dbReference>
<name>E1RFY2_METP4</name>
<accession>E1RFY2</accession>
<dbReference type="PANTHER" id="PTHR34512:SF30">
    <property type="entry name" value="OUTER MEMBRANE PROTEIN ASSEMBLY FACTOR BAMB"/>
    <property type="match status" value="1"/>
</dbReference>
<dbReference type="EMBL" id="CP002117">
    <property type="protein sequence ID" value="ADN35134.1"/>
    <property type="molecule type" value="Genomic_DNA"/>
</dbReference>
<gene>
    <name evidence="1" type="ordered locus">Mpet_0360</name>
</gene>
<proteinExistence type="predicted"/>
<organism evidence="1 2">
    <name type="scientific">Methanolacinia petrolearia (strain DSM 11571 / OCM 486 / SEBR 4847)</name>
    <name type="common">Methanoplanus petrolearius</name>
    <dbReference type="NCBI Taxonomy" id="679926"/>
    <lineage>
        <taxon>Archaea</taxon>
        <taxon>Methanobacteriati</taxon>
        <taxon>Methanobacteriota</taxon>
        <taxon>Stenosarchaea group</taxon>
        <taxon>Methanomicrobia</taxon>
        <taxon>Methanomicrobiales</taxon>
        <taxon>Methanomicrobiaceae</taxon>
        <taxon>Methanolacinia</taxon>
    </lineage>
</organism>
<sequence precursor="true">MVLALFVPAAMAASYPQNGQFIAQYDEDKLAKDTSSENGGTTYYAGEATKAAASLVSATTRSLDQYDWPQFMYDEANMGDSPCSSLPDDNTSVVIFDDREVIGTVNPIVADGKIFLYTGYAGFDEPSGLTEINLTCIDESTMTVDWDFPLPRTQHLGSWGAPATDGTYVYAASDNKIYKIRISDCYEMWNFTTIENAMCNGGLTVTDDYVFGSDWYGDYYCLFKDNGSQKWVFNNSDTRNYDMTYSQSTPAYDPDEGTAGMMYVCGWGYDSNTTYSGFLYKVNVATGREVWSKGVGTGYSESFCGSPSTDGTNVYVASYSFSSDGNLYAYEIDGTYINKTPIERTDATPSLDTENDLVYVSGGWNGGSWGSADPGVRCFQMDEYLTPVWDRENEEMGGWTCSVAIGDGYVFVGKESGDMNSFCYNTTYALNASTGATEWFYPAGGATAAIANDKVYTAGNDGFLYIFS</sequence>
<evidence type="ECO:0000313" key="1">
    <source>
        <dbReference type="EMBL" id="ADN35134.1"/>
    </source>
</evidence>
<dbReference type="HOGENOM" id="CLU_583454_0_0_2"/>
<dbReference type="InterPro" id="IPR011047">
    <property type="entry name" value="Quinoprotein_ADH-like_sf"/>
</dbReference>